<dbReference type="PROSITE" id="PS00463">
    <property type="entry name" value="ZN2_CY6_FUNGAL_1"/>
    <property type="match status" value="1"/>
</dbReference>
<reference evidence="9" key="1">
    <citation type="journal article" date="2017" name="Nat. Microbiol.">
        <title>Global analysis of biosynthetic gene clusters reveals vast potential of secondary metabolite production in Penicillium species.</title>
        <authorList>
            <person name="Nielsen J.C."/>
            <person name="Grijseels S."/>
            <person name="Prigent S."/>
            <person name="Ji B."/>
            <person name="Dainat J."/>
            <person name="Nielsen K.F."/>
            <person name="Frisvad J.C."/>
            <person name="Workman M."/>
            <person name="Nielsen J."/>
        </authorList>
    </citation>
    <scope>NUCLEOTIDE SEQUENCE [LARGE SCALE GENOMIC DNA]</scope>
    <source>
        <strain evidence="9">IBT 31811</strain>
    </source>
</reference>
<name>A0A1V6QNK2_9EURO</name>
<keyword evidence="3" id="KW-0805">Transcription regulation</keyword>
<evidence type="ECO:0000256" key="6">
    <source>
        <dbReference type="ARBA" id="ARBA00023242"/>
    </source>
</evidence>
<dbReference type="PANTHER" id="PTHR47338">
    <property type="entry name" value="ZN(II)2CYS6 TRANSCRIPTION FACTOR (EUROFUNG)-RELATED"/>
    <property type="match status" value="1"/>
</dbReference>
<dbReference type="InterPro" id="IPR036864">
    <property type="entry name" value="Zn2-C6_fun-type_DNA-bd_sf"/>
</dbReference>
<keyword evidence="5" id="KW-0804">Transcription</keyword>
<dbReference type="AlphaFoldDB" id="A0A1V6QNK2"/>
<feature type="domain" description="Zn(2)-C6 fungal-type" evidence="7">
    <location>
        <begin position="6"/>
        <end position="38"/>
    </location>
</feature>
<dbReference type="PROSITE" id="PS50048">
    <property type="entry name" value="ZN2_CY6_FUNGAL_2"/>
    <property type="match status" value="1"/>
</dbReference>
<comment type="caution">
    <text evidence="8">The sequence shown here is derived from an EMBL/GenBank/DDBJ whole genome shotgun (WGS) entry which is preliminary data.</text>
</comment>
<evidence type="ECO:0000256" key="2">
    <source>
        <dbReference type="ARBA" id="ARBA00022723"/>
    </source>
</evidence>
<sequence>MRLAKACSICRERRRKCDIPAPGHSCSYCSTRGLACSRKIRSANASDTSTPEQISHAARNSRKHCTLPDQSLCVELVQLYFEYVHDKFHSLFHRPSFLEDMYNGQAPDILVYGMLALAARFSNDPSFAKLDPRERGHGYATQCQKLLDLNDVSLTTIQGCVLLGAIGVVDGRPASETIYYAVACRIAQLLDLPNSPASNCVEQEVYTRVWWTLCMIDVWSSSGVRLPRLMTPQPNVPLPMNEDNFLNMTRHQGFTVKVEEDRASSLLAQMVRLNRILAQINDFNIQAAENKIETADAISTIEALSSKLDEWITLLPSGMQETRENLLNYASQGLGQLFVTLYLGYYHYGQMLFYRFLHEDSRCFSPRTHFYAKTCKDHAVKLIEMIYSSEDVPGCAVLYNMVGHVLVIASTVQIHTLLFGVDNESVTLARGRLERNFCILTRLRKLWPTLDVCMERLQAFHRACRRSVDTSFCMDEWMVRFLVEFANPVSDKDGSAGDIEERPWGLQEIGIS</sequence>
<accession>A0A1V6QNK2</accession>
<dbReference type="Gene3D" id="4.10.240.10">
    <property type="entry name" value="Zn(2)-C6 fungal-type DNA-binding domain"/>
    <property type="match status" value="1"/>
</dbReference>
<protein>
    <recommendedName>
        <fullName evidence="7">Zn(2)-C6 fungal-type domain-containing protein</fullName>
    </recommendedName>
</protein>
<keyword evidence="6" id="KW-0539">Nucleus</keyword>
<evidence type="ECO:0000313" key="9">
    <source>
        <dbReference type="Proteomes" id="UP000191672"/>
    </source>
</evidence>
<dbReference type="PANTHER" id="PTHR47338:SF16">
    <property type="entry name" value="TRANSCRIPTION FACTOR, PUTATIVE (AFU_ORTHOLOGUE AFUA_2G09360)-RELATED"/>
    <property type="match status" value="1"/>
</dbReference>
<dbReference type="CDD" id="cd12148">
    <property type="entry name" value="fungal_TF_MHR"/>
    <property type="match status" value="1"/>
</dbReference>
<dbReference type="GO" id="GO:0008270">
    <property type="term" value="F:zinc ion binding"/>
    <property type="evidence" value="ECO:0007669"/>
    <property type="project" value="InterPro"/>
</dbReference>
<evidence type="ECO:0000259" key="7">
    <source>
        <dbReference type="PROSITE" id="PS50048"/>
    </source>
</evidence>
<organism evidence="8 9">
    <name type="scientific">Penicillium antarcticum</name>
    <dbReference type="NCBI Taxonomy" id="416450"/>
    <lineage>
        <taxon>Eukaryota</taxon>
        <taxon>Fungi</taxon>
        <taxon>Dikarya</taxon>
        <taxon>Ascomycota</taxon>
        <taxon>Pezizomycotina</taxon>
        <taxon>Eurotiomycetes</taxon>
        <taxon>Eurotiomycetidae</taxon>
        <taxon>Eurotiales</taxon>
        <taxon>Aspergillaceae</taxon>
        <taxon>Penicillium</taxon>
    </lineage>
</organism>
<dbReference type="GO" id="GO:0003677">
    <property type="term" value="F:DNA binding"/>
    <property type="evidence" value="ECO:0007669"/>
    <property type="project" value="UniProtKB-KW"/>
</dbReference>
<keyword evidence="4" id="KW-0238">DNA-binding</keyword>
<evidence type="ECO:0000256" key="5">
    <source>
        <dbReference type="ARBA" id="ARBA00023163"/>
    </source>
</evidence>
<gene>
    <name evidence="8" type="ORF">PENANT_c001G10059</name>
</gene>
<evidence type="ECO:0000313" key="8">
    <source>
        <dbReference type="EMBL" id="OQD90516.1"/>
    </source>
</evidence>
<dbReference type="EMBL" id="MDYN01000001">
    <property type="protein sequence ID" value="OQD90516.1"/>
    <property type="molecule type" value="Genomic_DNA"/>
</dbReference>
<dbReference type="Proteomes" id="UP000191672">
    <property type="component" value="Unassembled WGS sequence"/>
</dbReference>
<comment type="subcellular location">
    <subcellularLocation>
        <location evidence="1">Nucleus</location>
    </subcellularLocation>
</comment>
<evidence type="ECO:0000256" key="4">
    <source>
        <dbReference type="ARBA" id="ARBA00023125"/>
    </source>
</evidence>
<dbReference type="SUPFAM" id="SSF57701">
    <property type="entry name" value="Zn2/Cys6 DNA-binding domain"/>
    <property type="match status" value="1"/>
</dbReference>
<dbReference type="CDD" id="cd00067">
    <property type="entry name" value="GAL4"/>
    <property type="match status" value="1"/>
</dbReference>
<dbReference type="Pfam" id="PF04082">
    <property type="entry name" value="Fungal_trans"/>
    <property type="match status" value="1"/>
</dbReference>
<dbReference type="GO" id="GO:0006351">
    <property type="term" value="P:DNA-templated transcription"/>
    <property type="evidence" value="ECO:0007669"/>
    <property type="project" value="InterPro"/>
</dbReference>
<dbReference type="InterPro" id="IPR001138">
    <property type="entry name" value="Zn2Cys6_DnaBD"/>
</dbReference>
<dbReference type="SMART" id="SM00906">
    <property type="entry name" value="Fungal_trans"/>
    <property type="match status" value="1"/>
</dbReference>
<proteinExistence type="predicted"/>
<keyword evidence="9" id="KW-1185">Reference proteome</keyword>
<dbReference type="InterPro" id="IPR007219">
    <property type="entry name" value="XnlR_reg_dom"/>
</dbReference>
<dbReference type="GO" id="GO:0000981">
    <property type="term" value="F:DNA-binding transcription factor activity, RNA polymerase II-specific"/>
    <property type="evidence" value="ECO:0007669"/>
    <property type="project" value="InterPro"/>
</dbReference>
<evidence type="ECO:0000256" key="3">
    <source>
        <dbReference type="ARBA" id="ARBA00023015"/>
    </source>
</evidence>
<keyword evidence="2" id="KW-0479">Metal-binding</keyword>
<evidence type="ECO:0000256" key="1">
    <source>
        <dbReference type="ARBA" id="ARBA00004123"/>
    </source>
</evidence>
<dbReference type="InterPro" id="IPR050815">
    <property type="entry name" value="TF_fung"/>
</dbReference>
<dbReference type="GO" id="GO:0005634">
    <property type="term" value="C:nucleus"/>
    <property type="evidence" value="ECO:0007669"/>
    <property type="project" value="UniProtKB-SubCell"/>
</dbReference>